<dbReference type="GO" id="GO:0005666">
    <property type="term" value="C:RNA polymerase III complex"/>
    <property type="evidence" value="ECO:0007669"/>
    <property type="project" value="InterPro"/>
</dbReference>
<feature type="region of interest" description="Disordered" evidence="1">
    <location>
        <begin position="21"/>
        <end position="46"/>
    </location>
</feature>
<dbReference type="PANTHER" id="PTHR15561:SF0">
    <property type="entry name" value="DNA-DIRECTED RNA POLYMERASE III SUBUNIT RPC9"/>
    <property type="match status" value="1"/>
</dbReference>
<dbReference type="EMBL" id="GG692432">
    <property type="protein sequence ID" value="EER38206.1"/>
    <property type="molecule type" value="Genomic_DNA"/>
</dbReference>
<dbReference type="PANTHER" id="PTHR15561">
    <property type="entry name" value="CALCITONIN GENE-RELATED PEPTIDE-RECEPTOR COMPONENT PROTEIN"/>
    <property type="match status" value="1"/>
</dbReference>
<proteinExistence type="predicted"/>
<gene>
    <name evidence="2" type="ORF">HCDG_07941</name>
</gene>
<feature type="region of interest" description="Disordered" evidence="1">
    <location>
        <begin position="69"/>
        <end position="111"/>
    </location>
</feature>
<feature type="compositionally biased region" description="Low complexity" evidence="1">
    <location>
        <begin position="93"/>
        <end position="109"/>
    </location>
</feature>
<protein>
    <recommendedName>
        <fullName evidence="4">DNA-directed RNA polymerase III subunit RPC9</fullName>
    </recommendedName>
</protein>
<evidence type="ECO:0000313" key="3">
    <source>
        <dbReference type="Proteomes" id="UP000002624"/>
    </source>
</evidence>
<dbReference type="VEuPathDB" id="FungiDB:HCDG_07941"/>
<dbReference type="OrthoDB" id="1746530at2759"/>
<dbReference type="InterPro" id="IPR038846">
    <property type="entry name" value="RPC9"/>
</dbReference>
<dbReference type="eggNOG" id="KOG4168">
    <property type="taxonomic scope" value="Eukaryota"/>
</dbReference>
<evidence type="ECO:0008006" key="4">
    <source>
        <dbReference type="Google" id="ProtNLM"/>
    </source>
</evidence>
<name>C6HP10_AJECH</name>
<dbReference type="AlphaFoldDB" id="C6HP10"/>
<dbReference type="Proteomes" id="UP000002624">
    <property type="component" value="Unassembled WGS sequence"/>
</dbReference>
<sequence length="258" mass="27682">MKILEPQSAILTNVEVLAHFSLNPPRRPPNPQPNSRNFTPSPDLRDHNTVVKEFHDYVTRLSPHLLNYPSFIPPKPAGDNNTNNNDKDDNDNNENNNTNRNGNGNGSENITTTLLSQTQPTALDNALREIISRLRPFQLTKAEVLMIVNLGIGLGVSGETGDGEGEDGVTTASAVTEEMVDGMEVDGGASGQPGRDVYGGIDEEADYGALALLDTVIEDREERLSTEDVGEILRIVRETLGKRGKGKGVSAAAGVTAG</sequence>
<dbReference type="GO" id="GO:0006384">
    <property type="term" value="P:transcription initiation at RNA polymerase III promoter"/>
    <property type="evidence" value="ECO:0007669"/>
    <property type="project" value="InterPro"/>
</dbReference>
<reference evidence="3" key="1">
    <citation type="submission" date="2009-05" db="EMBL/GenBank/DDBJ databases">
        <title>The genome sequence of Ajellomyces capsulatus strain H143.</title>
        <authorList>
            <person name="Champion M."/>
            <person name="Cuomo C.A."/>
            <person name="Ma L.-J."/>
            <person name="Henn M.R."/>
            <person name="Sil A."/>
            <person name="Goldman B."/>
            <person name="Young S.K."/>
            <person name="Kodira C.D."/>
            <person name="Zeng Q."/>
            <person name="Koehrsen M."/>
            <person name="Alvarado L."/>
            <person name="Berlin A.M."/>
            <person name="Borenstein D."/>
            <person name="Chen Z."/>
            <person name="Engels R."/>
            <person name="Freedman E."/>
            <person name="Gellesch M."/>
            <person name="Goldberg J."/>
            <person name="Griggs A."/>
            <person name="Gujja S."/>
            <person name="Heiman D.I."/>
            <person name="Hepburn T.A."/>
            <person name="Howarth C."/>
            <person name="Jen D."/>
            <person name="Larson L."/>
            <person name="Lewis B."/>
            <person name="Mehta T."/>
            <person name="Park D."/>
            <person name="Pearson M."/>
            <person name="Roberts A."/>
            <person name="Saif S."/>
            <person name="Shea T.D."/>
            <person name="Shenoy N."/>
            <person name="Sisk P."/>
            <person name="Stolte C."/>
            <person name="Sykes S."/>
            <person name="Walk T."/>
            <person name="White J."/>
            <person name="Yandava C."/>
            <person name="Klein B."/>
            <person name="McEwen J.G."/>
            <person name="Puccia R."/>
            <person name="Goldman G.H."/>
            <person name="Felipe M.S."/>
            <person name="Nino-Vega G."/>
            <person name="San-Blas G."/>
            <person name="Taylor J.W."/>
            <person name="Mendoza L."/>
            <person name="Galagan J.E."/>
            <person name="Nusbaum C."/>
            <person name="Birren B.W."/>
        </authorList>
    </citation>
    <scope>NUCLEOTIDE SEQUENCE [LARGE SCALE GENOMIC DNA]</scope>
    <source>
        <strain evidence="3">H143</strain>
    </source>
</reference>
<dbReference type="HOGENOM" id="CLU_071855_0_0_1"/>
<dbReference type="STRING" id="544712.C6HP10"/>
<dbReference type="InterPro" id="IPR038324">
    <property type="entry name" value="Rpb4/RPC9_sf"/>
</dbReference>
<dbReference type="Gene3D" id="1.20.1250.40">
    <property type="match status" value="1"/>
</dbReference>
<accession>C6HP10</accession>
<dbReference type="OMA" id="GNWAPSP"/>
<organism evidence="2 3">
    <name type="scientific">Ajellomyces capsulatus (strain H143)</name>
    <name type="common">Darling's disease fungus</name>
    <name type="synonym">Histoplasma capsulatum</name>
    <dbReference type="NCBI Taxonomy" id="544712"/>
    <lineage>
        <taxon>Eukaryota</taxon>
        <taxon>Fungi</taxon>
        <taxon>Dikarya</taxon>
        <taxon>Ascomycota</taxon>
        <taxon>Pezizomycotina</taxon>
        <taxon>Eurotiomycetes</taxon>
        <taxon>Eurotiomycetidae</taxon>
        <taxon>Onygenales</taxon>
        <taxon>Ajellomycetaceae</taxon>
        <taxon>Histoplasma</taxon>
    </lineage>
</organism>
<evidence type="ECO:0000313" key="2">
    <source>
        <dbReference type="EMBL" id="EER38206.1"/>
    </source>
</evidence>
<evidence type="ECO:0000256" key="1">
    <source>
        <dbReference type="SAM" id="MobiDB-lite"/>
    </source>
</evidence>